<evidence type="ECO:0000259" key="4">
    <source>
        <dbReference type="PROSITE" id="PS50043"/>
    </source>
</evidence>
<dbReference type="Gene3D" id="3.40.50.300">
    <property type="entry name" value="P-loop containing nucleotide triphosphate hydrolases"/>
    <property type="match status" value="1"/>
</dbReference>
<dbReference type="Gene3D" id="1.10.10.10">
    <property type="entry name" value="Winged helix-like DNA-binding domain superfamily/Winged helix DNA-binding domain"/>
    <property type="match status" value="1"/>
</dbReference>
<dbReference type="GO" id="GO:0006355">
    <property type="term" value="P:regulation of DNA-templated transcription"/>
    <property type="evidence" value="ECO:0007669"/>
    <property type="project" value="InterPro"/>
</dbReference>
<comment type="caution">
    <text evidence="5">The sequence shown here is derived from an EMBL/GenBank/DDBJ whole genome shotgun (WGS) entry which is preliminary data.</text>
</comment>
<dbReference type="PANTHER" id="PTHR44688">
    <property type="entry name" value="DNA-BINDING TRANSCRIPTIONAL ACTIVATOR DEVR_DOSR"/>
    <property type="match status" value="1"/>
</dbReference>
<dbReference type="InterPro" id="IPR036388">
    <property type="entry name" value="WH-like_DNA-bd_sf"/>
</dbReference>
<dbReference type="OrthoDB" id="134985at2"/>
<keyword evidence="3" id="KW-0804">Transcription</keyword>
<sequence>MAVPILYGAPRLSTDLIRRDRLVRLLDERAPLTVVRGPGGCGKTVLVASSLHEAGVAGVWVSVDSSTSSRHALWSAVGRRLTSAGLAPPGSSLDLLGEMATTVSDLQPLLRTAMSALRVPVMLVLDDFHSLQEPDTVAEDLIDLLAACPQLSVTVTTRTPSSLEGSLAGAKLDRVVITPPSMALSLEETGQVLAAAGLTDPAEVTALHHASGGSVLLLRALLRGHGAGTITYESSRVVAQGLVSDLLRGMPEARRHFMMQTAIPEEFDLSLARALAGSENVEEQLDHLESQGVLMRSDRIDAPLYRYHPLLREALLIEGETQLGSELSRLHRIAARWCEAHDSPKAALGHAVAAHDLEFVSQILLAHGIGLLPQRDVYAMLSHLSAAAVARHPLIALMLAVGAYARRNRRFRAVEYFAVAIAASRVMGSRAGPAERAALATVESVAFRLTGRPAQGVSSARRALRLLRGDPVLLAPLRDQLAYLRSQNAVTLMRAGRTDEARAALRDNMADLESIPLSPALATVSLQAALQVFDGDMKSAAASVALVDEGRWPAAIRNDYPGATYHLAKAIQAMEDFDVEGARRHVEVLAPHMATLEYRPYFVAIEALADLAEGSPALGLQRLDRFTTGDVGRRHLAQLDQRLLGPVRALLHLAQGQVARADQVLKSLPAKSAVVMILRALRSHLTGDHERAISLLARTHTPETTPRIAALAHLLAAATALRADRPHLAVAPLEKMAAVMADCGLRSHLALVPRSDLLALRVLAEEKNLGLVTRCLDLEGVPEVLPEAVSDVSLTERERVVLHALVERSSQAEIAEYLVVSPNTVKSQLRSLYRKLEATGREEALAVAFASGLLERPGPAEHSPDL</sequence>
<dbReference type="GO" id="GO:0003677">
    <property type="term" value="F:DNA binding"/>
    <property type="evidence" value="ECO:0007669"/>
    <property type="project" value="UniProtKB-KW"/>
</dbReference>
<name>A0A3N2BEB6_9MICO</name>
<dbReference type="InterPro" id="IPR000792">
    <property type="entry name" value="Tscrpt_reg_LuxR_C"/>
</dbReference>
<dbReference type="PROSITE" id="PS50043">
    <property type="entry name" value="HTH_LUXR_2"/>
    <property type="match status" value="1"/>
</dbReference>
<dbReference type="SUPFAM" id="SSF46894">
    <property type="entry name" value="C-terminal effector domain of the bipartite response regulators"/>
    <property type="match status" value="1"/>
</dbReference>
<evidence type="ECO:0000313" key="5">
    <source>
        <dbReference type="EMBL" id="ROR73601.1"/>
    </source>
</evidence>
<dbReference type="Pfam" id="PF25873">
    <property type="entry name" value="WHD_MalT"/>
    <property type="match status" value="1"/>
</dbReference>
<dbReference type="Proteomes" id="UP000280668">
    <property type="component" value="Unassembled WGS sequence"/>
</dbReference>
<evidence type="ECO:0000256" key="2">
    <source>
        <dbReference type="ARBA" id="ARBA00023125"/>
    </source>
</evidence>
<keyword evidence="1" id="KW-0805">Transcription regulation</keyword>
<dbReference type="EMBL" id="RKHK01000001">
    <property type="protein sequence ID" value="ROR73601.1"/>
    <property type="molecule type" value="Genomic_DNA"/>
</dbReference>
<dbReference type="InterPro" id="IPR049945">
    <property type="entry name" value="AAA_22"/>
</dbReference>
<dbReference type="CDD" id="cd06170">
    <property type="entry name" value="LuxR_C_like"/>
    <property type="match status" value="1"/>
</dbReference>
<reference evidence="5 6" key="1">
    <citation type="submission" date="2018-11" db="EMBL/GenBank/DDBJ databases">
        <title>Sequencing the genomes of 1000 actinobacteria strains.</title>
        <authorList>
            <person name="Klenk H.-P."/>
        </authorList>
    </citation>
    <scope>NUCLEOTIDE SEQUENCE [LARGE SCALE GENOMIC DNA]</scope>
    <source>
        <strain evidence="5 6">DSM 11294</strain>
    </source>
</reference>
<evidence type="ECO:0000256" key="1">
    <source>
        <dbReference type="ARBA" id="ARBA00023015"/>
    </source>
</evidence>
<dbReference type="Pfam" id="PF00196">
    <property type="entry name" value="GerE"/>
    <property type="match status" value="1"/>
</dbReference>
<accession>A0A3N2BEB6</accession>
<dbReference type="Pfam" id="PF13401">
    <property type="entry name" value="AAA_22"/>
    <property type="match status" value="1"/>
</dbReference>
<dbReference type="SMART" id="SM00421">
    <property type="entry name" value="HTH_LUXR"/>
    <property type="match status" value="1"/>
</dbReference>
<proteinExistence type="predicted"/>
<protein>
    <submittedName>
        <fullName evidence="5">LuxR family maltose regulon positive regulatory protein</fullName>
    </submittedName>
</protein>
<dbReference type="PANTHER" id="PTHR44688:SF25">
    <property type="entry name" value="HTH LUXR-TYPE DOMAIN-CONTAINING PROTEIN"/>
    <property type="match status" value="1"/>
</dbReference>
<evidence type="ECO:0000313" key="6">
    <source>
        <dbReference type="Proteomes" id="UP000280668"/>
    </source>
</evidence>
<evidence type="ECO:0000256" key="3">
    <source>
        <dbReference type="ARBA" id="ARBA00023163"/>
    </source>
</evidence>
<dbReference type="RefSeq" id="WP_123304003.1">
    <property type="nucleotide sequence ID" value="NZ_RKHK01000001.1"/>
</dbReference>
<dbReference type="InterPro" id="IPR027417">
    <property type="entry name" value="P-loop_NTPase"/>
</dbReference>
<dbReference type="AlphaFoldDB" id="A0A3N2BEB6"/>
<dbReference type="InterPro" id="IPR059106">
    <property type="entry name" value="WHD_MalT"/>
</dbReference>
<dbReference type="GO" id="GO:0016887">
    <property type="term" value="F:ATP hydrolysis activity"/>
    <property type="evidence" value="ECO:0007669"/>
    <property type="project" value="InterPro"/>
</dbReference>
<keyword evidence="2" id="KW-0238">DNA-binding</keyword>
<organism evidence="5 6">
    <name type="scientific">Bogoriella caseilytica</name>
    <dbReference type="NCBI Taxonomy" id="56055"/>
    <lineage>
        <taxon>Bacteria</taxon>
        <taxon>Bacillati</taxon>
        <taxon>Actinomycetota</taxon>
        <taxon>Actinomycetes</taxon>
        <taxon>Micrococcales</taxon>
        <taxon>Bogoriellaceae</taxon>
        <taxon>Bogoriella</taxon>
    </lineage>
</organism>
<gene>
    <name evidence="5" type="ORF">EDD31_1988</name>
</gene>
<feature type="domain" description="HTH luxR-type" evidence="4">
    <location>
        <begin position="787"/>
        <end position="852"/>
    </location>
</feature>
<dbReference type="InterPro" id="IPR016032">
    <property type="entry name" value="Sig_transdc_resp-reg_C-effctor"/>
</dbReference>
<keyword evidence="6" id="KW-1185">Reference proteome</keyword>
<dbReference type="SUPFAM" id="SSF52540">
    <property type="entry name" value="P-loop containing nucleoside triphosphate hydrolases"/>
    <property type="match status" value="1"/>
</dbReference>